<name>A0A6J4Q2P2_9ACTN</name>
<gene>
    <name evidence="1" type="ORF">AVDCRST_MAG80-703</name>
</gene>
<dbReference type="EMBL" id="CADCVC010000059">
    <property type="protein sequence ID" value="CAA9432839.1"/>
    <property type="molecule type" value="Genomic_DNA"/>
</dbReference>
<dbReference type="InterPro" id="IPR005331">
    <property type="entry name" value="Sulfotransferase"/>
</dbReference>
<sequence length="93" mass="10578">MYCVVQKVACSSIKTALMPLLDLDVAGSNLVREDGSTDVHRLFAESGYGISGEEFEPRMKAGRYDGYFTFAFVRNLWDRLVSCYRQKLSRRQG</sequence>
<reference evidence="1" key="1">
    <citation type="submission" date="2020-02" db="EMBL/GenBank/DDBJ databases">
        <authorList>
            <person name="Meier V. D."/>
        </authorList>
    </citation>
    <scope>NUCLEOTIDE SEQUENCE</scope>
    <source>
        <strain evidence="1">AVDCRST_MAG80</strain>
    </source>
</reference>
<accession>A0A6J4Q2P2</accession>
<organism evidence="1">
    <name type="scientific">uncultured Rubrobacteraceae bacterium</name>
    <dbReference type="NCBI Taxonomy" id="349277"/>
    <lineage>
        <taxon>Bacteria</taxon>
        <taxon>Bacillati</taxon>
        <taxon>Actinomycetota</taxon>
        <taxon>Rubrobacteria</taxon>
        <taxon>Rubrobacterales</taxon>
        <taxon>Rubrobacteraceae</taxon>
        <taxon>environmental samples</taxon>
    </lineage>
</organism>
<protein>
    <submittedName>
        <fullName evidence="1">Uncharacterized protein</fullName>
    </submittedName>
</protein>
<dbReference type="GO" id="GO:0016020">
    <property type="term" value="C:membrane"/>
    <property type="evidence" value="ECO:0007669"/>
    <property type="project" value="InterPro"/>
</dbReference>
<evidence type="ECO:0000313" key="1">
    <source>
        <dbReference type="EMBL" id="CAA9432839.1"/>
    </source>
</evidence>
<dbReference type="GO" id="GO:0008146">
    <property type="term" value="F:sulfotransferase activity"/>
    <property type="evidence" value="ECO:0007669"/>
    <property type="project" value="InterPro"/>
</dbReference>
<proteinExistence type="predicted"/>
<dbReference type="Pfam" id="PF03567">
    <property type="entry name" value="Sulfotransfer_2"/>
    <property type="match status" value="1"/>
</dbReference>
<dbReference type="AlphaFoldDB" id="A0A6J4Q2P2"/>